<keyword evidence="7" id="KW-1185">Reference proteome</keyword>
<dbReference type="PANTHER" id="PTHR11610:SF173">
    <property type="entry name" value="LIPASE DOMAIN-CONTAINING PROTEIN-RELATED"/>
    <property type="match status" value="1"/>
</dbReference>
<comment type="similarity">
    <text evidence="2 4">Belongs to the AB hydrolase superfamily. Lipase family.</text>
</comment>
<dbReference type="PANTHER" id="PTHR11610">
    <property type="entry name" value="LIPASE"/>
    <property type="match status" value="1"/>
</dbReference>
<evidence type="ECO:0000313" key="7">
    <source>
        <dbReference type="Proteomes" id="UP000015104"/>
    </source>
</evidence>
<comment type="subcellular location">
    <subcellularLocation>
        <location evidence="1">Secreted</location>
    </subcellularLocation>
</comment>
<evidence type="ECO:0000313" key="6">
    <source>
        <dbReference type="EnsemblMetazoa" id="tetur18g01660.1"/>
    </source>
</evidence>
<evidence type="ECO:0000259" key="5">
    <source>
        <dbReference type="Pfam" id="PF00151"/>
    </source>
</evidence>
<dbReference type="EnsemblMetazoa" id="tetur18g01660.1">
    <property type="protein sequence ID" value="tetur18g01660.1"/>
    <property type="gene ID" value="tetur18g01660"/>
</dbReference>
<name>T1KQZ1_TETUR</name>
<dbReference type="GO" id="GO:0005615">
    <property type="term" value="C:extracellular space"/>
    <property type="evidence" value="ECO:0007669"/>
    <property type="project" value="TreeGrafter"/>
</dbReference>
<dbReference type="GO" id="GO:0016042">
    <property type="term" value="P:lipid catabolic process"/>
    <property type="evidence" value="ECO:0007669"/>
    <property type="project" value="TreeGrafter"/>
</dbReference>
<reference evidence="7" key="1">
    <citation type="submission" date="2011-08" db="EMBL/GenBank/DDBJ databases">
        <authorList>
            <person name="Rombauts S."/>
        </authorList>
    </citation>
    <scope>NUCLEOTIDE SEQUENCE</scope>
    <source>
        <strain evidence="7">London</strain>
    </source>
</reference>
<dbReference type="eggNOG" id="ENOG502QUK7">
    <property type="taxonomic scope" value="Eukaryota"/>
</dbReference>
<dbReference type="Gene3D" id="3.40.50.1820">
    <property type="entry name" value="alpha/beta hydrolase"/>
    <property type="match status" value="1"/>
</dbReference>
<dbReference type="STRING" id="32264.T1KQZ1"/>
<evidence type="ECO:0000256" key="2">
    <source>
        <dbReference type="ARBA" id="ARBA00010701"/>
    </source>
</evidence>
<protein>
    <recommendedName>
        <fullName evidence="5">Lipase domain-containing protein</fullName>
    </recommendedName>
</protein>
<keyword evidence="3" id="KW-0964">Secreted</keyword>
<proteinExistence type="inferred from homology"/>
<dbReference type="AlphaFoldDB" id="T1KQZ1"/>
<feature type="domain" description="Lipase" evidence="5">
    <location>
        <begin position="30"/>
        <end position="321"/>
    </location>
</feature>
<evidence type="ECO:0000256" key="3">
    <source>
        <dbReference type="ARBA" id="ARBA00022525"/>
    </source>
</evidence>
<dbReference type="GO" id="GO:0016298">
    <property type="term" value="F:lipase activity"/>
    <property type="evidence" value="ECO:0007669"/>
    <property type="project" value="InterPro"/>
</dbReference>
<evidence type="ECO:0000256" key="1">
    <source>
        <dbReference type="ARBA" id="ARBA00004613"/>
    </source>
</evidence>
<organism evidence="6 7">
    <name type="scientific">Tetranychus urticae</name>
    <name type="common">Two-spotted spider mite</name>
    <dbReference type="NCBI Taxonomy" id="32264"/>
    <lineage>
        <taxon>Eukaryota</taxon>
        <taxon>Metazoa</taxon>
        <taxon>Ecdysozoa</taxon>
        <taxon>Arthropoda</taxon>
        <taxon>Chelicerata</taxon>
        <taxon>Arachnida</taxon>
        <taxon>Acari</taxon>
        <taxon>Acariformes</taxon>
        <taxon>Trombidiformes</taxon>
        <taxon>Prostigmata</taxon>
        <taxon>Eleutherengona</taxon>
        <taxon>Raphignathae</taxon>
        <taxon>Tetranychoidea</taxon>
        <taxon>Tetranychidae</taxon>
        <taxon>Tetranychus</taxon>
    </lineage>
</organism>
<accession>T1KQZ1</accession>
<evidence type="ECO:0000256" key="4">
    <source>
        <dbReference type="RuleBase" id="RU004262"/>
    </source>
</evidence>
<dbReference type="SUPFAM" id="SSF53474">
    <property type="entry name" value="alpha/beta-Hydrolases"/>
    <property type="match status" value="1"/>
</dbReference>
<dbReference type="InterPro" id="IPR013818">
    <property type="entry name" value="Lipase"/>
</dbReference>
<sequence length="358" mass="40150">MLLIQQTVAQRVFLRNLTQSVVLPCLFRVCYPDVGCFSPETFELVPILPPVAVCPHSPSFIRPKYQLYTANEPRKAKPLTELPNGVPLGISVHGFTPTANSSFTQLMKESLLRVRPYVMTIDWDRGAKNGDYAGSFTIPILDGVIAAINLQMVGRVSANVINTLIHERNLNPKDIYYYGHSFGAQMGHHVSYWLRKTHGIKMGRMTTLDPGAPFFYGHPERSLSPDDADYTDCIHSSIYFQLAVPHTVGYYLPVAHKDFYPNGGGDLLWAMPGCGGNFLAWCSHFKALIYYDAAIGSSCPFKTLRCPRIANFEVQEDCVETDTELGFRSIQTKERGIYFSKIDENPYDCNLTQSLKSI</sequence>
<dbReference type="Pfam" id="PF00151">
    <property type="entry name" value="Lipase"/>
    <property type="match status" value="1"/>
</dbReference>
<dbReference type="EMBL" id="CAEY01000382">
    <property type="status" value="NOT_ANNOTATED_CDS"/>
    <property type="molecule type" value="Genomic_DNA"/>
</dbReference>
<dbReference type="InterPro" id="IPR029058">
    <property type="entry name" value="AB_hydrolase_fold"/>
</dbReference>
<dbReference type="HOGENOM" id="CLU_770143_0_0_1"/>
<reference evidence="6" key="2">
    <citation type="submission" date="2015-06" db="UniProtKB">
        <authorList>
            <consortium name="EnsemblMetazoa"/>
        </authorList>
    </citation>
    <scope>IDENTIFICATION</scope>
</reference>
<dbReference type="InterPro" id="IPR000734">
    <property type="entry name" value="TAG_lipase"/>
</dbReference>
<dbReference type="Proteomes" id="UP000015104">
    <property type="component" value="Unassembled WGS sequence"/>
</dbReference>